<keyword evidence="2" id="KW-1185">Reference proteome</keyword>
<protein>
    <recommendedName>
        <fullName evidence="3">Reverse transcriptase domain-containing protein</fullName>
    </recommendedName>
</protein>
<organism evidence="1 2">
    <name type="scientific">Cuscuta campestris</name>
    <dbReference type="NCBI Taxonomy" id="132261"/>
    <lineage>
        <taxon>Eukaryota</taxon>
        <taxon>Viridiplantae</taxon>
        <taxon>Streptophyta</taxon>
        <taxon>Embryophyta</taxon>
        <taxon>Tracheophyta</taxon>
        <taxon>Spermatophyta</taxon>
        <taxon>Magnoliopsida</taxon>
        <taxon>eudicotyledons</taxon>
        <taxon>Gunneridae</taxon>
        <taxon>Pentapetalae</taxon>
        <taxon>asterids</taxon>
        <taxon>lamiids</taxon>
        <taxon>Solanales</taxon>
        <taxon>Convolvulaceae</taxon>
        <taxon>Cuscuteae</taxon>
        <taxon>Cuscuta</taxon>
        <taxon>Cuscuta subgen. Grammica</taxon>
        <taxon>Cuscuta sect. Cleistogrammica</taxon>
    </lineage>
</organism>
<evidence type="ECO:0000313" key="2">
    <source>
        <dbReference type="Proteomes" id="UP000595140"/>
    </source>
</evidence>
<name>A0A484KG11_9ASTE</name>
<dbReference type="OrthoDB" id="1303235at2759"/>
<sequence>MEVARILVEYYKGILGTPTHTDDVDDKVMNEGGKLSIEQQLSLISEVKDEQVREAFFGIPNSKSPGPDGFSSGFYKNQWDVQMAQEKDFKFHPMCKSLKLINLCFADDLIIVCKAEEESLRCIMDVIVPQD</sequence>
<gene>
    <name evidence="1" type="ORF">CCAM_LOCUS2818</name>
</gene>
<proteinExistence type="predicted"/>
<dbReference type="Proteomes" id="UP000595140">
    <property type="component" value="Unassembled WGS sequence"/>
</dbReference>
<reference evidence="1 2" key="1">
    <citation type="submission" date="2018-04" db="EMBL/GenBank/DDBJ databases">
        <authorList>
            <person name="Vogel A."/>
        </authorList>
    </citation>
    <scope>NUCLEOTIDE SEQUENCE [LARGE SCALE GENOMIC DNA]</scope>
</reference>
<evidence type="ECO:0000313" key="1">
    <source>
        <dbReference type="EMBL" id="VFQ61042.1"/>
    </source>
</evidence>
<evidence type="ECO:0008006" key="3">
    <source>
        <dbReference type="Google" id="ProtNLM"/>
    </source>
</evidence>
<dbReference type="AlphaFoldDB" id="A0A484KG11"/>
<dbReference type="EMBL" id="OOIL02000126">
    <property type="protein sequence ID" value="VFQ61042.1"/>
    <property type="molecule type" value="Genomic_DNA"/>
</dbReference>
<accession>A0A484KG11</accession>